<keyword evidence="1" id="KW-0042">Antenna complex</keyword>
<evidence type="ECO:0000313" key="4">
    <source>
        <dbReference type="Proteomes" id="UP000231057"/>
    </source>
</evidence>
<dbReference type="InterPro" id="IPR016024">
    <property type="entry name" value="ARM-type_fold"/>
</dbReference>
<dbReference type="EMBL" id="CP018092">
    <property type="protein sequence ID" value="ATS19128.1"/>
    <property type="molecule type" value="Genomic_DNA"/>
</dbReference>
<dbReference type="InterPro" id="IPR011989">
    <property type="entry name" value="ARM-like"/>
</dbReference>
<dbReference type="PANTHER" id="PTHR12697">
    <property type="entry name" value="PBS LYASE HEAT-LIKE PROTEIN"/>
    <property type="match status" value="1"/>
</dbReference>
<gene>
    <name evidence="3" type="ORF">BRW62_10685</name>
</gene>
<evidence type="ECO:0008006" key="5">
    <source>
        <dbReference type="Google" id="ProtNLM"/>
    </source>
</evidence>
<evidence type="ECO:0000256" key="1">
    <source>
        <dbReference type="ARBA" id="ARBA00022549"/>
    </source>
</evidence>
<keyword evidence="2" id="KW-0605">Phycobilisome</keyword>
<dbReference type="KEGG" id="slw:BRW62_10685"/>
<dbReference type="GO" id="GO:0016491">
    <property type="term" value="F:oxidoreductase activity"/>
    <property type="evidence" value="ECO:0007669"/>
    <property type="project" value="TreeGrafter"/>
</dbReference>
<dbReference type="GO" id="GO:0030089">
    <property type="term" value="C:phycobilisome"/>
    <property type="evidence" value="ECO:0007669"/>
    <property type="project" value="UniProtKB-KW"/>
</dbReference>
<dbReference type="AlphaFoldDB" id="A0A2D2Q3P8"/>
<dbReference type="SUPFAM" id="SSF48371">
    <property type="entry name" value="ARM repeat"/>
    <property type="match status" value="1"/>
</dbReference>
<reference evidence="4" key="2">
    <citation type="journal article" date="2022" name="Front. Microbiol.">
        <title>Comparative Genomic Analysis Revealed Distinct Molecular Components and Organization of CO2-Concentrating Mechanism in Thermophilic Cyanobacteria.</title>
        <authorList>
            <person name="Tang J."/>
            <person name="Zhou H."/>
            <person name="Yao D."/>
            <person name="Riaz S."/>
            <person name="You D."/>
            <person name="Klepacz-Smolka A."/>
            <person name="Daroch M."/>
        </authorList>
    </citation>
    <scope>NUCLEOTIDE SEQUENCE [LARGE SCALE GENOMIC DNA]</scope>
    <source>
        <strain evidence="4">PCC 6715</strain>
    </source>
</reference>
<dbReference type="Pfam" id="PF13646">
    <property type="entry name" value="HEAT_2"/>
    <property type="match status" value="1"/>
</dbReference>
<dbReference type="Proteomes" id="UP000231057">
    <property type="component" value="Chromosome"/>
</dbReference>
<name>A0A2D2Q3P8_PARLV</name>
<accession>A0A2D2Q3P8</accession>
<dbReference type="SMART" id="SM00567">
    <property type="entry name" value="EZ_HEAT"/>
    <property type="match status" value="3"/>
</dbReference>
<organism evidence="3 4">
    <name type="scientific">Parathermosynechococcus lividus PCC 6715</name>
    <dbReference type="NCBI Taxonomy" id="1917166"/>
    <lineage>
        <taxon>Bacteria</taxon>
        <taxon>Bacillati</taxon>
        <taxon>Cyanobacteriota</taxon>
        <taxon>Cyanophyceae</taxon>
        <taxon>Acaryochloridales</taxon>
        <taxon>Thermosynechococcaceae</taxon>
        <taxon>Parathermosynechococcus</taxon>
    </lineage>
</organism>
<keyword evidence="4" id="KW-1185">Reference proteome</keyword>
<dbReference type="PANTHER" id="PTHR12697:SF5">
    <property type="entry name" value="DEOXYHYPUSINE HYDROXYLASE"/>
    <property type="match status" value="1"/>
</dbReference>
<dbReference type="Gene3D" id="1.25.10.10">
    <property type="entry name" value="Leucine-rich Repeat Variant"/>
    <property type="match status" value="1"/>
</dbReference>
<reference evidence="3 4" key="1">
    <citation type="submission" date="2016-11" db="EMBL/GenBank/DDBJ databases">
        <title>Complete genome sequence of thermophilic cyanobacteria strain Synechococcus sp. PCC6715.</title>
        <authorList>
            <person name="Tang J."/>
            <person name="Daroch M."/>
            <person name="Liang Y."/>
            <person name="Jiang D."/>
            <person name="Shah M."/>
        </authorList>
    </citation>
    <scope>NUCLEOTIDE SEQUENCE [LARGE SCALE GENOMIC DNA]</scope>
    <source>
        <strain evidence="3 4">PCC 6715</strain>
    </source>
</reference>
<proteinExistence type="predicted"/>
<sequence>MPMVDIAPYCHAVTAATTAEALTDAVVALAAQQDVAAIPTLIDVLGYNNPAAAQAAVDGLIQLGDAAVEPLLDRLDDYNYGARAYEVRVLGAIGHPAALRVLLGAAQSDFAPSVRRAATKALGTLRWHLIEGEQERRLGLEQVLQVLQRNTDAADWAVRYAVAVALEHLRQQPAAAIIQPSVVALLTALGDRDPDIVVRSRCQLALKRDTVHLSMHT</sequence>
<protein>
    <recommendedName>
        <fullName evidence="5">PBS lyase</fullName>
    </recommendedName>
</protein>
<evidence type="ECO:0000256" key="2">
    <source>
        <dbReference type="ARBA" id="ARBA00022738"/>
    </source>
</evidence>
<evidence type="ECO:0000313" key="3">
    <source>
        <dbReference type="EMBL" id="ATS19128.1"/>
    </source>
</evidence>
<dbReference type="InterPro" id="IPR004155">
    <property type="entry name" value="PBS_lyase_HEAT"/>
</dbReference>